<gene>
    <name evidence="3" type="ORF">PR048_015006</name>
</gene>
<feature type="region of interest" description="Disordered" evidence="1">
    <location>
        <begin position="139"/>
        <end position="163"/>
    </location>
</feature>
<evidence type="ECO:0000256" key="2">
    <source>
        <dbReference type="SAM" id="SignalP"/>
    </source>
</evidence>
<evidence type="ECO:0000256" key="1">
    <source>
        <dbReference type="SAM" id="MobiDB-lite"/>
    </source>
</evidence>
<feature type="compositionally biased region" description="Polar residues" evidence="1">
    <location>
        <begin position="300"/>
        <end position="317"/>
    </location>
</feature>
<feature type="chain" id="PRO_5046654412" evidence="2">
    <location>
        <begin position="21"/>
        <end position="441"/>
    </location>
</feature>
<accession>A0ABQ9HFS6</accession>
<organism evidence="3 4">
    <name type="scientific">Dryococelus australis</name>
    <dbReference type="NCBI Taxonomy" id="614101"/>
    <lineage>
        <taxon>Eukaryota</taxon>
        <taxon>Metazoa</taxon>
        <taxon>Ecdysozoa</taxon>
        <taxon>Arthropoda</taxon>
        <taxon>Hexapoda</taxon>
        <taxon>Insecta</taxon>
        <taxon>Pterygota</taxon>
        <taxon>Neoptera</taxon>
        <taxon>Polyneoptera</taxon>
        <taxon>Phasmatodea</taxon>
        <taxon>Verophasmatodea</taxon>
        <taxon>Anareolatae</taxon>
        <taxon>Phasmatidae</taxon>
        <taxon>Eurycanthinae</taxon>
        <taxon>Dryococelus</taxon>
    </lineage>
</organism>
<feature type="region of interest" description="Disordered" evidence="1">
    <location>
        <begin position="278"/>
        <end position="336"/>
    </location>
</feature>
<comment type="caution">
    <text evidence="3">The sequence shown here is derived from an EMBL/GenBank/DDBJ whole genome shotgun (WGS) entry which is preliminary data.</text>
</comment>
<feature type="non-terminal residue" evidence="3">
    <location>
        <position position="441"/>
    </location>
</feature>
<evidence type="ECO:0000313" key="3">
    <source>
        <dbReference type="EMBL" id="KAJ8883166.1"/>
    </source>
</evidence>
<dbReference type="Proteomes" id="UP001159363">
    <property type="component" value="Chromosome 4"/>
</dbReference>
<sequence>MSQVLTIQLIVHRMASPLLGLWNILCCGLDLHGCINLKRIGLNIQAPYPAHYKLKSCRRPIGLDQGNTEFAEEFVLLAHNQLCSHAIQWLTPFVDSEDSLRVGGRLQNSDLRVHQKHPYCLLKHNPWRSLRVSAMSQNSSEEFNKKPRIDSTSSVSSGGGQRGLEPYWGYNDPHYYYDEHYGTPNHTYAFRTRLESQDKAPRNTLLWKVKHLPACQHDAWRISASTDFVRFPLADDDKHEIEKQMQTAQVSDVVHKQAPSLGFRTPLRPTPCNGTEIDENGPPPWESRDEINPLPPLPSLTRTYFSSRRQRGESSTRAGPLAVTFRPPRQHGDSPRQIIRRGGSQQLAREHFMSLQVCFQKHPSLPTRCHRSSDDLQCKKVNLQDIRRFHERFSSTSNKEERDYFIRHYCTGQTPKRERIRGEATELIHLSELVDVPTMVF</sequence>
<keyword evidence="2" id="KW-0732">Signal</keyword>
<keyword evidence="4" id="KW-1185">Reference proteome</keyword>
<feature type="signal peptide" evidence="2">
    <location>
        <begin position="1"/>
        <end position="20"/>
    </location>
</feature>
<proteinExistence type="predicted"/>
<dbReference type="EMBL" id="JARBHB010000005">
    <property type="protein sequence ID" value="KAJ8883166.1"/>
    <property type="molecule type" value="Genomic_DNA"/>
</dbReference>
<evidence type="ECO:0000313" key="4">
    <source>
        <dbReference type="Proteomes" id="UP001159363"/>
    </source>
</evidence>
<protein>
    <submittedName>
        <fullName evidence="3">Uncharacterized protein</fullName>
    </submittedName>
</protein>
<name>A0ABQ9HFS6_9NEOP</name>
<reference evidence="3 4" key="1">
    <citation type="submission" date="2023-02" db="EMBL/GenBank/DDBJ databases">
        <title>LHISI_Scaffold_Assembly.</title>
        <authorList>
            <person name="Stuart O.P."/>
            <person name="Cleave R."/>
            <person name="Magrath M.J.L."/>
            <person name="Mikheyev A.S."/>
        </authorList>
    </citation>
    <scope>NUCLEOTIDE SEQUENCE [LARGE SCALE GENOMIC DNA]</scope>
    <source>
        <strain evidence="3">Daus_M_001</strain>
        <tissue evidence="3">Leg muscle</tissue>
    </source>
</reference>